<gene>
    <name evidence="1" type="ORF">BRZCDTV_144</name>
</gene>
<reference evidence="1" key="1">
    <citation type="submission" date="2018-03" db="EMBL/GenBank/DDBJ databases">
        <authorList>
            <consortium name="Urmite Genomes"/>
        </authorList>
    </citation>
    <scope>NUCLEOTIDE SEQUENCE [LARGE SCALE GENOMIC DNA]</scope>
    <source>
        <strain evidence="1">IHUMI-27.7</strain>
    </source>
</reference>
<accession>A0A2R8FDN9</accession>
<evidence type="ECO:0000313" key="2">
    <source>
        <dbReference type="Proteomes" id="UP000273054"/>
    </source>
</evidence>
<dbReference type="EMBL" id="LT994651">
    <property type="protein sequence ID" value="SPN79076.1"/>
    <property type="molecule type" value="Genomic_DNA"/>
</dbReference>
<sequence>MSCGPKPGVTLERARELAYELDIDLEVISLQEWRRAIEVELEHWETVRCSLLSAAMIARDHIEEFPNYYEELEKMEARLRRQ</sequence>
<name>A0A2R8FDN9_9VIRU</name>
<organism evidence="1">
    <name type="scientific">Brazilian cedratvirus IHUMI</name>
    <dbReference type="NCBI Taxonomy" id="2126980"/>
    <lineage>
        <taxon>Viruses</taxon>
        <taxon>Pithoviruses</taxon>
        <taxon>Orthocedratvirinae</taxon>
        <taxon>Alphacedratvirus</taxon>
        <taxon>Alphacedratvirus brasiliense</taxon>
    </lineage>
</organism>
<keyword evidence="2" id="KW-1185">Reference proteome</keyword>
<protein>
    <submittedName>
        <fullName evidence="1">Uncharacterized protein</fullName>
    </submittedName>
</protein>
<dbReference type="InterPro" id="IPR043720">
    <property type="entry name" value="DUF5661"/>
</dbReference>
<proteinExistence type="predicted"/>
<dbReference type="Pfam" id="PF18905">
    <property type="entry name" value="DUF5661"/>
    <property type="match status" value="1"/>
</dbReference>
<evidence type="ECO:0000313" key="1">
    <source>
        <dbReference type="EMBL" id="SPN79076.1"/>
    </source>
</evidence>
<dbReference type="Proteomes" id="UP000273054">
    <property type="component" value="Segment"/>
</dbReference>